<dbReference type="InterPro" id="IPR015943">
    <property type="entry name" value="WD40/YVTN_repeat-like_dom_sf"/>
</dbReference>
<dbReference type="Proteomes" id="UP000823046">
    <property type="component" value="Unassembled WGS sequence"/>
</dbReference>
<dbReference type="SUPFAM" id="SSF50978">
    <property type="entry name" value="WD40 repeat-like"/>
    <property type="match status" value="1"/>
</dbReference>
<keyword evidence="2" id="KW-0963">Cytoplasm</keyword>
<dbReference type="Gene3D" id="2.130.10.10">
    <property type="entry name" value="YVTN repeat-like/Quinoprotein amine dehydrogenase"/>
    <property type="match status" value="2"/>
</dbReference>
<dbReference type="PRINTS" id="PR00320">
    <property type="entry name" value="GPROTEINBRPT"/>
</dbReference>
<dbReference type="PROSITE" id="PS00678">
    <property type="entry name" value="WD_REPEATS_1"/>
    <property type="match status" value="2"/>
</dbReference>
<dbReference type="PANTHER" id="PTHR22842:SF3">
    <property type="entry name" value="WD REPEAT DOMAIN-CONTAINING PROTEIN 83"/>
    <property type="match status" value="1"/>
</dbReference>
<proteinExistence type="inferred from homology"/>
<feature type="repeat" description="WD" evidence="6">
    <location>
        <begin position="19"/>
        <end position="60"/>
    </location>
</feature>
<reference evidence="7 8" key="1">
    <citation type="journal article" date="2020" name="bioRxiv">
        <title>Metabolic contributions of an alphaproteobacterial endosymbiont in the apicomplexan Cardiosporidium cionae.</title>
        <authorList>
            <person name="Hunter E.S."/>
            <person name="Paight C.J."/>
            <person name="Lane C.E."/>
        </authorList>
    </citation>
    <scope>NUCLEOTIDE SEQUENCE [LARGE SCALE GENOMIC DNA]</scope>
    <source>
        <strain evidence="7">ESH_2018</strain>
    </source>
</reference>
<dbReference type="InterPro" id="IPR051980">
    <property type="entry name" value="WD_repeat_MORG1"/>
</dbReference>
<keyword evidence="4" id="KW-0677">Repeat</keyword>
<dbReference type="CDD" id="cd00200">
    <property type="entry name" value="WD40"/>
    <property type="match status" value="1"/>
</dbReference>
<comment type="caution">
    <text evidence="7">The sequence shown here is derived from an EMBL/GenBank/DDBJ whole genome shotgun (WGS) entry which is preliminary data.</text>
</comment>
<keyword evidence="3 6" id="KW-0853">WD repeat</keyword>
<dbReference type="Pfam" id="PF00400">
    <property type="entry name" value="WD40"/>
    <property type="match status" value="6"/>
</dbReference>
<dbReference type="InterPro" id="IPR019775">
    <property type="entry name" value="WD40_repeat_CS"/>
</dbReference>
<dbReference type="InterPro" id="IPR020472">
    <property type="entry name" value="WD40_PAC1"/>
</dbReference>
<gene>
    <name evidence="7" type="ORF">IE077_001451</name>
</gene>
<dbReference type="EMBL" id="JADAQX010000117">
    <property type="protein sequence ID" value="KAF8821851.1"/>
    <property type="molecule type" value="Genomic_DNA"/>
</dbReference>
<feature type="repeat" description="WD" evidence="6">
    <location>
        <begin position="238"/>
        <end position="275"/>
    </location>
</feature>
<accession>A0ABQ7JCZ3</accession>
<evidence type="ECO:0000256" key="6">
    <source>
        <dbReference type="PROSITE-ProRule" id="PRU00221"/>
    </source>
</evidence>
<evidence type="ECO:0000256" key="2">
    <source>
        <dbReference type="ARBA" id="ARBA00022490"/>
    </source>
</evidence>
<evidence type="ECO:0000313" key="7">
    <source>
        <dbReference type="EMBL" id="KAF8821851.1"/>
    </source>
</evidence>
<dbReference type="InterPro" id="IPR001680">
    <property type="entry name" value="WD40_rpt"/>
</dbReference>
<dbReference type="PANTHER" id="PTHR22842">
    <property type="entry name" value="WD40 REPEAT PROTEIN"/>
    <property type="match status" value="1"/>
</dbReference>
<protein>
    <submittedName>
        <fullName evidence="7">WD domain, G-beta repeat-containing protein</fullName>
    </submittedName>
</protein>
<dbReference type="PROSITE" id="PS50294">
    <property type="entry name" value="WD_REPEATS_REGION"/>
    <property type="match status" value="2"/>
</dbReference>
<name>A0ABQ7JCZ3_9APIC</name>
<feature type="repeat" description="WD" evidence="6">
    <location>
        <begin position="199"/>
        <end position="228"/>
    </location>
</feature>
<dbReference type="SMART" id="SM00320">
    <property type="entry name" value="WD40"/>
    <property type="match status" value="6"/>
</dbReference>
<evidence type="ECO:0000256" key="5">
    <source>
        <dbReference type="ARBA" id="ARBA00038145"/>
    </source>
</evidence>
<comment type="subcellular location">
    <subcellularLocation>
        <location evidence="1">Cytoplasm</location>
    </subcellularLocation>
</comment>
<organism evidence="7 8">
    <name type="scientific">Cardiosporidium cionae</name>
    <dbReference type="NCBI Taxonomy" id="476202"/>
    <lineage>
        <taxon>Eukaryota</taxon>
        <taxon>Sar</taxon>
        <taxon>Alveolata</taxon>
        <taxon>Apicomplexa</taxon>
        <taxon>Aconoidasida</taxon>
        <taxon>Nephromycida</taxon>
        <taxon>Cardiosporidium</taxon>
    </lineage>
</organism>
<dbReference type="PROSITE" id="PS50082">
    <property type="entry name" value="WD_REPEATS_2"/>
    <property type="match status" value="4"/>
</dbReference>
<keyword evidence="8" id="KW-1185">Reference proteome</keyword>
<dbReference type="InterPro" id="IPR036322">
    <property type="entry name" value="WD40_repeat_dom_sf"/>
</dbReference>
<sequence>MRALLPFFSKSFPIFCMFEGHHNQEINDVCIFDDNSKFITVGGDKLFFMWDVATGQIIRKFIGHNGKINSCKLNHTEGVICTGSFDQTLKIWDLKAFSKYPIQTLNDCTDSVTSICCTDHEIICGSLDGCVRSYDIRKGRVLMVEFHHPVVSISLSSDNDFLLASCLDNTIRLVNTSTGDLFSQYSGHTCQQYTISSCLDPSDSIVVSGSEDNRIYFWDLVNGNMMKQPQPGEVLHSIHEHKGIVFCTKFHAESRKMLSTSSDTTVKIWSCEQEK</sequence>
<evidence type="ECO:0000256" key="1">
    <source>
        <dbReference type="ARBA" id="ARBA00004496"/>
    </source>
</evidence>
<evidence type="ECO:0000256" key="4">
    <source>
        <dbReference type="ARBA" id="ARBA00022737"/>
    </source>
</evidence>
<comment type="similarity">
    <text evidence="5">Belongs to the WD repeat MORG1 family.</text>
</comment>
<evidence type="ECO:0000313" key="8">
    <source>
        <dbReference type="Proteomes" id="UP000823046"/>
    </source>
</evidence>
<feature type="repeat" description="WD" evidence="6">
    <location>
        <begin position="61"/>
        <end position="95"/>
    </location>
</feature>
<evidence type="ECO:0000256" key="3">
    <source>
        <dbReference type="ARBA" id="ARBA00022574"/>
    </source>
</evidence>